<dbReference type="Gene3D" id="3.20.20.80">
    <property type="entry name" value="Glycosidases"/>
    <property type="match status" value="1"/>
</dbReference>
<dbReference type="InterPro" id="IPR001360">
    <property type="entry name" value="Glyco_hydro_1"/>
</dbReference>
<evidence type="ECO:0000313" key="3">
    <source>
        <dbReference type="EMBL" id="KAI9182770.1"/>
    </source>
</evidence>
<gene>
    <name evidence="3" type="ORF">LWI28_028719</name>
</gene>
<sequence>MAITYLLYQDNAPSYEVGVEMPWGLQGVLEHFKQVYGNPPMYIQENGMGMPRNSSLEDMPRVEYLHAYIGGVLDAVRNGSDVRGYFTRSFLDVFELLDGNESRFGLYNVDLDDPDLKRFPEALCTSVFPVFEGKKHQFKQNREKDIIFFSWPQRSVG</sequence>
<dbReference type="Proteomes" id="UP001064489">
    <property type="component" value="Chromosome 4"/>
</dbReference>
<dbReference type="GO" id="GO:0008422">
    <property type="term" value="F:beta-glucosidase activity"/>
    <property type="evidence" value="ECO:0007669"/>
    <property type="project" value="TreeGrafter"/>
</dbReference>
<name>A0AAD5J6S8_ACENE</name>
<organism evidence="3 4">
    <name type="scientific">Acer negundo</name>
    <name type="common">Box elder</name>
    <dbReference type="NCBI Taxonomy" id="4023"/>
    <lineage>
        <taxon>Eukaryota</taxon>
        <taxon>Viridiplantae</taxon>
        <taxon>Streptophyta</taxon>
        <taxon>Embryophyta</taxon>
        <taxon>Tracheophyta</taxon>
        <taxon>Spermatophyta</taxon>
        <taxon>Magnoliopsida</taxon>
        <taxon>eudicotyledons</taxon>
        <taxon>Gunneridae</taxon>
        <taxon>Pentapetalae</taxon>
        <taxon>rosids</taxon>
        <taxon>malvids</taxon>
        <taxon>Sapindales</taxon>
        <taxon>Sapindaceae</taxon>
        <taxon>Hippocastanoideae</taxon>
        <taxon>Acereae</taxon>
        <taxon>Acer</taxon>
    </lineage>
</organism>
<keyword evidence="4" id="KW-1185">Reference proteome</keyword>
<dbReference type="InterPro" id="IPR017853">
    <property type="entry name" value="GH"/>
</dbReference>
<dbReference type="EMBL" id="JAJSOW010000101">
    <property type="protein sequence ID" value="KAI9182770.1"/>
    <property type="molecule type" value="Genomic_DNA"/>
</dbReference>
<comment type="similarity">
    <text evidence="1 2">Belongs to the glycosyl hydrolase 1 family.</text>
</comment>
<dbReference type="PANTHER" id="PTHR10353">
    <property type="entry name" value="GLYCOSYL HYDROLASE"/>
    <property type="match status" value="1"/>
</dbReference>
<protein>
    <submittedName>
        <fullName evidence="3">Uncharacterized protein</fullName>
    </submittedName>
</protein>
<dbReference type="AlphaFoldDB" id="A0AAD5J6S8"/>
<proteinExistence type="inferred from homology"/>
<comment type="caution">
    <text evidence="3">The sequence shown here is derived from an EMBL/GenBank/DDBJ whole genome shotgun (WGS) entry which is preliminary data.</text>
</comment>
<dbReference type="Pfam" id="PF00232">
    <property type="entry name" value="Glyco_hydro_1"/>
    <property type="match status" value="1"/>
</dbReference>
<evidence type="ECO:0000256" key="1">
    <source>
        <dbReference type="ARBA" id="ARBA00010838"/>
    </source>
</evidence>
<dbReference type="SUPFAM" id="SSF51445">
    <property type="entry name" value="(Trans)glycosidases"/>
    <property type="match status" value="1"/>
</dbReference>
<dbReference type="GO" id="GO:0005975">
    <property type="term" value="P:carbohydrate metabolic process"/>
    <property type="evidence" value="ECO:0007669"/>
    <property type="project" value="InterPro"/>
</dbReference>
<dbReference type="PANTHER" id="PTHR10353:SF29">
    <property type="entry name" value="BETA-GLUCOSIDASE 11"/>
    <property type="match status" value="1"/>
</dbReference>
<dbReference type="PRINTS" id="PR00131">
    <property type="entry name" value="GLHYDRLASE1"/>
</dbReference>
<reference evidence="3" key="2">
    <citation type="submission" date="2023-02" db="EMBL/GenBank/DDBJ databases">
        <authorList>
            <person name="Swenson N.G."/>
            <person name="Wegrzyn J.L."/>
            <person name="Mcevoy S.L."/>
        </authorList>
    </citation>
    <scope>NUCLEOTIDE SEQUENCE</scope>
    <source>
        <strain evidence="3">91603</strain>
        <tissue evidence="3">Leaf</tissue>
    </source>
</reference>
<evidence type="ECO:0000256" key="2">
    <source>
        <dbReference type="RuleBase" id="RU003690"/>
    </source>
</evidence>
<evidence type="ECO:0000313" key="4">
    <source>
        <dbReference type="Proteomes" id="UP001064489"/>
    </source>
</evidence>
<reference evidence="3" key="1">
    <citation type="journal article" date="2022" name="Plant J.">
        <title>Strategies of tolerance reflected in two North American maple genomes.</title>
        <authorList>
            <person name="McEvoy S.L."/>
            <person name="Sezen U.U."/>
            <person name="Trouern-Trend A."/>
            <person name="McMahon S.M."/>
            <person name="Schaberg P.G."/>
            <person name="Yang J."/>
            <person name="Wegrzyn J.L."/>
            <person name="Swenson N.G."/>
        </authorList>
    </citation>
    <scope>NUCLEOTIDE SEQUENCE</scope>
    <source>
        <strain evidence="3">91603</strain>
    </source>
</reference>
<accession>A0AAD5J6S8</accession>